<dbReference type="AlphaFoldDB" id="A6TNI4"/>
<dbReference type="PANTHER" id="PTHR45138:SF9">
    <property type="entry name" value="DIGUANYLATE CYCLASE DGCM-RELATED"/>
    <property type="match status" value="1"/>
</dbReference>
<evidence type="ECO:0000256" key="1">
    <source>
        <dbReference type="SAM" id="Phobius"/>
    </source>
</evidence>
<dbReference type="FunFam" id="3.30.70.270:FF:000001">
    <property type="entry name" value="Diguanylate cyclase domain protein"/>
    <property type="match status" value="1"/>
</dbReference>
<evidence type="ECO:0000259" key="2">
    <source>
        <dbReference type="PROSITE" id="PS50887"/>
    </source>
</evidence>
<dbReference type="Pfam" id="PF00990">
    <property type="entry name" value="GGDEF"/>
    <property type="match status" value="1"/>
</dbReference>
<keyword evidence="1" id="KW-1133">Transmembrane helix</keyword>
<feature type="transmembrane region" description="Helical" evidence="1">
    <location>
        <begin position="35"/>
        <end position="58"/>
    </location>
</feature>
<dbReference type="InterPro" id="IPR000160">
    <property type="entry name" value="GGDEF_dom"/>
</dbReference>
<reference evidence="4" key="1">
    <citation type="journal article" date="2016" name="Genome Announc.">
        <title>Complete genome sequence of Alkaliphilus metalliredigens strain QYMF, an alkaliphilic and metal-reducing bacterium isolated from borax-contaminated leachate ponds.</title>
        <authorList>
            <person name="Hwang C."/>
            <person name="Copeland A."/>
            <person name="Lucas S."/>
            <person name="Lapidus A."/>
            <person name="Barry K."/>
            <person name="Detter J.C."/>
            <person name="Glavina Del Rio T."/>
            <person name="Hammon N."/>
            <person name="Israni S."/>
            <person name="Dalin E."/>
            <person name="Tice H."/>
            <person name="Pitluck S."/>
            <person name="Chertkov O."/>
            <person name="Brettin T."/>
            <person name="Bruce D."/>
            <person name="Han C."/>
            <person name="Schmutz J."/>
            <person name="Larimer F."/>
            <person name="Land M.L."/>
            <person name="Hauser L."/>
            <person name="Kyrpides N."/>
            <person name="Mikhailova N."/>
            <person name="Ye Q."/>
            <person name="Zhou J."/>
            <person name="Richardson P."/>
            <person name="Fields M.W."/>
        </authorList>
    </citation>
    <scope>NUCLEOTIDE SEQUENCE [LARGE SCALE GENOMIC DNA]</scope>
    <source>
        <strain evidence="4">QYMF</strain>
    </source>
</reference>
<dbReference type="CDD" id="cd01949">
    <property type="entry name" value="GGDEF"/>
    <property type="match status" value="1"/>
</dbReference>
<dbReference type="PROSITE" id="PS50887">
    <property type="entry name" value="GGDEF"/>
    <property type="match status" value="1"/>
</dbReference>
<dbReference type="Proteomes" id="UP000001572">
    <property type="component" value="Chromosome"/>
</dbReference>
<feature type="transmembrane region" description="Helical" evidence="1">
    <location>
        <begin position="175"/>
        <end position="195"/>
    </location>
</feature>
<name>A6TNI4_ALKMQ</name>
<dbReference type="NCBIfam" id="TIGR00254">
    <property type="entry name" value="GGDEF"/>
    <property type="match status" value="1"/>
</dbReference>
<dbReference type="PANTHER" id="PTHR45138">
    <property type="entry name" value="REGULATORY COMPONENTS OF SENSORY TRANSDUCTION SYSTEM"/>
    <property type="match status" value="1"/>
</dbReference>
<sequence>MEKTRKYDISFFGEFEDQALEREFRDYDMRRYAKVIGPVVLIFGVIYMMFVIADYFVIADPFSFMIILIVRALFLVVSVVVCLSVKKINNYTYLVYMITAYEILAIVGFLLIMDQYKSLTLLSFFSVMVITLAVYITPNKLTCVQLISTFLSLSFFIFHAKHIEGMETSVFLKLVLYNLIIIIYCNIGAYMTGFYKRKQFVDSRELLRVSITDPLTGIYNRGKFNEELNRWIDYCNRYENALSFVMLDIDDFKRVNDGYGHLIGDRVIQNIVLTIKKGIRNTDIFARWGGEEFVILLPNTDTDQAMEMMERMRVCIQNTKHDKVENITCSFGLVALRKSENAESLLQRADKLLYDAKNCGKNAVICEAGGVGERITPTHMA</sequence>
<dbReference type="eggNOG" id="COG3706">
    <property type="taxonomic scope" value="Bacteria"/>
</dbReference>
<feature type="transmembrane region" description="Helical" evidence="1">
    <location>
        <begin position="119"/>
        <end position="136"/>
    </location>
</feature>
<gene>
    <name evidence="3" type="ordered locus">Amet_1573</name>
</gene>
<feature type="transmembrane region" description="Helical" evidence="1">
    <location>
        <begin position="143"/>
        <end position="163"/>
    </location>
</feature>
<keyword evidence="1" id="KW-0472">Membrane</keyword>
<dbReference type="SUPFAM" id="SSF55073">
    <property type="entry name" value="Nucleotide cyclase"/>
    <property type="match status" value="1"/>
</dbReference>
<evidence type="ECO:0000313" key="3">
    <source>
        <dbReference type="EMBL" id="ABR47752.1"/>
    </source>
</evidence>
<dbReference type="InterPro" id="IPR043128">
    <property type="entry name" value="Rev_trsase/Diguanyl_cyclase"/>
</dbReference>
<dbReference type="KEGG" id="amt:Amet_1573"/>
<dbReference type="HOGENOM" id="CLU_000445_11_1_9"/>
<keyword evidence="1" id="KW-0812">Transmembrane</keyword>
<organism evidence="3 4">
    <name type="scientific">Alkaliphilus metalliredigens (strain QYMF)</name>
    <dbReference type="NCBI Taxonomy" id="293826"/>
    <lineage>
        <taxon>Bacteria</taxon>
        <taxon>Bacillati</taxon>
        <taxon>Bacillota</taxon>
        <taxon>Clostridia</taxon>
        <taxon>Peptostreptococcales</taxon>
        <taxon>Natronincolaceae</taxon>
        <taxon>Alkaliphilus</taxon>
    </lineage>
</organism>
<dbReference type="SMART" id="SM00267">
    <property type="entry name" value="GGDEF"/>
    <property type="match status" value="1"/>
</dbReference>
<accession>A6TNI4</accession>
<dbReference type="STRING" id="293826.Amet_1573"/>
<feature type="domain" description="GGDEF" evidence="2">
    <location>
        <begin position="240"/>
        <end position="369"/>
    </location>
</feature>
<protein>
    <submittedName>
        <fullName evidence="3">Diguanylate cyclase</fullName>
    </submittedName>
</protein>
<dbReference type="InterPro" id="IPR050469">
    <property type="entry name" value="Diguanylate_Cyclase"/>
</dbReference>
<dbReference type="Gene3D" id="3.30.70.270">
    <property type="match status" value="1"/>
</dbReference>
<evidence type="ECO:0000313" key="4">
    <source>
        <dbReference type="Proteomes" id="UP000001572"/>
    </source>
</evidence>
<proteinExistence type="predicted"/>
<dbReference type="RefSeq" id="WP_012062790.1">
    <property type="nucleotide sequence ID" value="NC_009633.1"/>
</dbReference>
<feature type="transmembrane region" description="Helical" evidence="1">
    <location>
        <begin position="64"/>
        <end position="85"/>
    </location>
</feature>
<dbReference type="OrthoDB" id="185601at2"/>
<dbReference type="InterPro" id="IPR029787">
    <property type="entry name" value="Nucleotide_cyclase"/>
</dbReference>
<feature type="transmembrane region" description="Helical" evidence="1">
    <location>
        <begin position="92"/>
        <end position="113"/>
    </location>
</feature>
<dbReference type="GO" id="GO:0052621">
    <property type="term" value="F:diguanylate cyclase activity"/>
    <property type="evidence" value="ECO:0007669"/>
    <property type="project" value="TreeGrafter"/>
</dbReference>
<keyword evidence="4" id="KW-1185">Reference proteome</keyword>
<dbReference type="EMBL" id="CP000724">
    <property type="protein sequence ID" value="ABR47752.1"/>
    <property type="molecule type" value="Genomic_DNA"/>
</dbReference>